<evidence type="ECO:0000256" key="1">
    <source>
        <dbReference type="ARBA" id="ARBA00006486"/>
    </source>
</evidence>
<accession>A0A9P9DIW8</accession>
<evidence type="ECO:0000256" key="3">
    <source>
        <dbReference type="ARBA" id="ARBA00023004"/>
    </source>
</evidence>
<organism evidence="7 8">
    <name type="scientific">Dactylonectria macrodidyma</name>
    <dbReference type="NCBI Taxonomy" id="307937"/>
    <lineage>
        <taxon>Eukaryota</taxon>
        <taxon>Fungi</taxon>
        <taxon>Dikarya</taxon>
        <taxon>Ascomycota</taxon>
        <taxon>Pezizomycotina</taxon>
        <taxon>Sordariomycetes</taxon>
        <taxon>Hypocreomycetidae</taxon>
        <taxon>Hypocreales</taxon>
        <taxon>Nectriaceae</taxon>
        <taxon>Dactylonectria</taxon>
    </lineage>
</organism>
<evidence type="ECO:0000313" key="8">
    <source>
        <dbReference type="Proteomes" id="UP000738349"/>
    </source>
</evidence>
<evidence type="ECO:0000256" key="4">
    <source>
        <dbReference type="ARBA" id="ARBA00023014"/>
    </source>
</evidence>
<dbReference type="GO" id="GO:0046872">
    <property type="term" value="F:metal ion binding"/>
    <property type="evidence" value="ECO:0007669"/>
    <property type="project" value="UniProtKB-KW"/>
</dbReference>
<evidence type="ECO:0000313" key="7">
    <source>
        <dbReference type="EMBL" id="KAH7121470.1"/>
    </source>
</evidence>
<dbReference type="Proteomes" id="UP000738349">
    <property type="component" value="Unassembled WGS sequence"/>
</dbReference>
<dbReference type="PANTHER" id="PTHR43183">
    <property type="entry name" value="HYPOTHETICAL DIHYDROXYACID DEHYDRATASE (EUROFUNG)-RELATED"/>
    <property type="match status" value="1"/>
</dbReference>
<dbReference type="AlphaFoldDB" id="A0A9P9DIW8"/>
<keyword evidence="2" id="KW-0479">Metal-binding</keyword>
<keyword evidence="5" id="KW-0456">Lyase</keyword>
<evidence type="ECO:0000259" key="6">
    <source>
        <dbReference type="Pfam" id="PF00920"/>
    </source>
</evidence>
<feature type="domain" description="Dihydroxy-acid/6-phosphogluconate dehydratase N-terminal" evidence="6">
    <location>
        <begin position="35"/>
        <end position="168"/>
    </location>
</feature>
<name>A0A9P9DIW8_9HYPO</name>
<dbReference type="InterPro" id="IPR052352">
    <property type="entry name" value="Sugar_Degrad_Dehydratases"/>
</dbReference>
<proteinExistence type="inferred from homology"/>
<protein>
    <submittedName>
        <fullName evidence="7">Dehydratase family-domain-containing protein</fullName>
    </submittedName>
</protein>
<dbReference type="OrthoDB" id="3851628at2759"/>
<dbReference type="GO" id="GO:0051536">
    <property type="term" value="F:iron-sulfur cluster binding"/>
    <property type="evidence" value="ECO:0007669"/>
    <property type="project" value="UniProtKB-KW"/>
</dbReference>
<dbReference type="InterPro" id="IPR037237">
    <property type="entry name" value="IlvD/EDD_N"/>
</dbReference>
<comment type="caution">
    <text evidence="7">The sequence shown here is derived from an EMBL/GenBank/DDBJ whole genome shotgun (WGS) entry which is preliminary data.</text>
</comment>
<dbReference type="GO" id="GO:0016836">
    <property type="term" value="F:hydro-lyase activity"/>
    <property type="evidence" value="ECO:0007669"/>
    <property type="project" value="UniProtKB-ARBA"/>
</dbReference>
<sequence length="176" mass="18898">MPSDAHHWHCQHILYFNPCHANIPQLFDAVKRGVQLYGGCDKPTPAQLMGGLSANKPIFHLVTRPMTLGSHKGVIIEACTDCRNNWASYRAGAIEIEDISAINNELGPTAGTRGVMGTASAMACILVGLGLMPFGGSTAPAVSYSRLRIAEETGANAVAAFKKDLRPSLYSRENPY</sequence>
<keyword evidence="4" id="KW-0411">Iron-sulfur</keyword>
<dbReference type="InterPro" id="IPR000581">
    <property type="entry name" value="ILV_EDD_N"/>
</dbReference>
<dbReference type="PROSITE" id="PS00886">
    <property type="entry name" value="ILVD_EDD_1"/>
    <property type="match status" value="1"/>
</dbReference>
<dbReference type="InterPro" id="IPR020558">
    <property type="entry name" value="DiOHA_6PGluconate_deHydtase_CS"/>
</dbReference>
<dbReference type="Pfam" id="PF00920">
    <property type="entry name" value="ILVD_EDD_N"/>
    <property type="match status" value="1"/>
</dbReference>
<keyword evidence="3" id="KW-0408">Iron</keyword>
<keyword evidence="8" id="KW-1185">Reference proteome</keyword>
<reference evidence="7" key="1">
    <citation type="journal article" date="2021" name="Nat. Commun.">
        <title>Genetic determinants of endophytism in the Arabidopsis root mycobiome.</title>
        <authorList>
            <person name="Mesny F."/>
            <person name="Miyauchi S."/>
            <person name="Thiergart T."/>
            <person name="Pickel B."/>
            <person name="Atanasova L."/>
            <person name="Karlsson M."/>
            <person name="Huettel B."/>
            <person name="Barry K.W."/>
            <person name="Haridas S."/>
            <person name="Chen C."/>
            <person name="Bauer D."/>
            <person name="Andreopoulos W."/>
            <person name="Pangilinan J."/>
            <person name="LaButti K."/>
            <person name="Riley R."/>
            <person name="Lipzen A."/>
            <person name="Clum A."/>
            <person name="Drula E."/>
            <person name="Henrissat B."/>
            <person name="Kohler A."/>
            <person name="Grigoriev I.V."/>
            <person name="Martin F.M."/>
            <person name="Hacquard S."/>
        </authorList>
    </citation>
    <scope>NUCLEOTIDE SEQUENCE</scope>
    <source>
        <strain evidence="7">MPI-CAGE-AT-0147</strain>
    </source>
</reference>
<evidence type="ECO:0000256" key="5">
    <source>
        <dbReference type="ARBA" id="ARBA00023239"/>
    </source>
</evidence>
<dbReference type="SUPFAM" id="SSF143975">
    <property type="entry name" value="IlvD/EDD N-terminal domain-like"/>
    <property type="match status" value="1"/>
</dbReference>
<dbReference type="PANTHER" id="PTHR43183:SF1">
    <property type="entry name" value="HYPOTHETICAL DIHYDROXY-ACID DEHYDRATASE (EUROFUNG)-RELATED"/>
    <property type="match status" value="1"/>
</dbReference>
<gene>
    <name evidence="7" type="ORF">EDB81DRAFT_766285</name>
</gene>
<dbReference type="EMBL" id="JAGMUV010000024">
    <property type="protein sequence ID" value="KAH7121470.1"/>
    <property type="molecule type" value="Genomic_DNA"/>
</dbReference>
<evidence type="ECO:0000256" key="2">
    <source>
        <dbReference type="ARBA" id="ARBA00022723"/>
    </source>
</evidence>
<comment type="similarity">
    <text evidence="1">Belongs to the IlvD/Edd family.</text>
</comment>